<dbReference type="GO" id="GO:0000976">
    <property type="term" value="F:transcription cis-regulatory region binding"/>
    <property type="evidence" value="ECO:0007669"/>
    <property type="project" value="TreeGrafter"/>
</dbReference>
<evidence type="ECO:0000256" key="2">
    <source>
        <dbReference type="ARBA" id="ARBA00023125"/>
    </source>
</evidence>
<dbReference type="EMBL" id="LGSZ01000048">
    <property type="protein sequence ID" value="KPH79734.1"/>
    <property type="molecule type" value="Genomic_DNA"/>
</dbReference>
<keyword evidence="1" id="KW-0805">Transcription regulation</keyword>
<comment type="caution">
    <text evidence="6">The sequence shown here is derived from an EMBL/GenBank/DDBJ whole genome shotgun (WGS) entry which is preliminary data.</text>
</comment>
<keyword evidence="7" id="KW-1185">Reference proteome</keyword>
<dbReference type="SUPFAM" id="SSF48498">
    <property type="entry name" value="Tetracyclin repressor-like, C-terminal domain"/>
    <property type="match status" value="1"/>
</dbReference>
<dbReference type="InterPro" id="IPR001647">
    <property type="entry name" value="HTH_TetR"/>
</dbReference>
<keyword evidence="2 4" id="KW-0238">DNA-binding</keyword>
<proteinExistence type="predicted"/>
<accession>A0A0N0MAK3</accession>
<feature type="DNA-binding region" description="H-T-H motif" evidence="4">
    <location>
        <begin position="29"/>
        <end position="48"/>
    </location>
</feature>
<dbReference type="OrthoDB" id="9802802at2"/>
<dbReference type="RefSeq" id="WP_054210409.1">
    <property type="nucleotide sequence ID" value="NZ_LGSZ01000048.1"/>
</dbReference>
<dbReference type="InterPro" id="IPR041478">
    <property type="entry name" value="TetR_C_27"/>
</dbReference>
<sequence>MSLPERDTRQSIVDTAERFFRDIGYQKTTVADIAKSLRMSPANVYRFFDSKKSINEAVLARFKGELEESLSLIIAEQRSAGSRLREMLLTAHRINQARFADQHRMQEMVCAAMEESWDAILGHIERFDALLGRVIAEGIANGEFRALDPVAATQCIRTAMLRFQHPLLMAQCERIPGPTAEEMIDFIMAALEQPKAEN</sequence>
<dbReference type="PANTHER" id="PTHR30055">
    <property type="entry name" value="HTH-TYPE TRANSCRIPTIONAL REGULATOR RUTR"/>
    <property type="match status" value="1"/>
</dbReference>
<dbReference type="Proteomes" id="UP000037822">
    <property type="component" value="Unassembled WGS sequence"/>
</dbReference>
<dbReference type="Pfam" id="PF00440">
    <property type="entry name" value="TetR_N"/>
    <property type="match status" value="1"/>
</dbReference>
<gene>
    <name evidence="6" type="ORF">AE618_18040</name>
</gene>
<dbReference type="PANTHER" id="PTHR30055:SF151">
    <property type="entry name" value="TRANSCRIPTIONAL REGULATORY PROTEIN"/>
    <property type="match status" value="1"/>
</dbReference>
<evidence type="ECO:0000256" key="1">
    <source>
        <dbReference type="ARBA" id="ARBA00023015"/>
    </source>
</evidence>
<evidence type="ECO:0000259" key="5">
    <source>
        <dbReference type="PROSITE" id="PS50977"/>
    </source>
</evidence>
<dbReference type="PROSITE" id="PS50977">
    <property type="entry name" value="HTH_TETR_2"/>
    <property type="match status" value="1"/>
</dbReference>
<evidence type="ECO:0000256" key="3">
    <source>
        <dbReference type="ARBA" id="ARBA00023163"/>
    </source>
</evidence>
<reference evidence="6 7" key="1">
    <citation type="submission" date="2015-07" db="EMBL/GenBank/DDBJ databases">
        <title>Whole genome sequencing of Bosea vaviloviae isolated from cave pool.</title>
        <authorList>
            <person name="Tan N.E.H."/>
            <person name="Lee Y.P."/>
            <person name="Gan H.M."/>
            <person name="Barton H."/>
            <person name="Savka M.A."/>
        </authorList>
    </citation>
    <scope>NUCLEOTIDE SEQUENCE [LARGE SCALE GENOMIC DNA]</scope>
    <source>
        <strain evidence="6 7">SD260</strain>
    </source>
</reference>
<protein>
    <recommendedName>
        <fullName evidence="5">HTH tetR-type domain-containing protein</fullName>
    </recommendedName>
</protein>
<name>A0A0N0MAK3_9HYPH</name>
<dbReference type="InterPro" id="IPR009057">
    <property type="entry name" value="Homeodomain-like_sf"/>
</dbReference>
<dbReference type="Gene3D" id="1.10.357.10">
    <property type="entry name" value="Tetracycline Repressor, domain 2"/>
    <property type="match status" value="1"/>
</dbReference>
<dbReference type="Pfam" id="PF17935">
    <property type="entry name" value="TetR_C_27"/>
    <property type="match status" value="1"/>
</dbReference>
<evidence type="ECO:0000313" key="6">
    <source>
        <dbReference type="EMBL" id="KPH79734.1"/>
    </source>
</evidence>
<feature type="domain" description="HTH tetR-type" evidence="5">
    <location>
        <begin position="6"/>
        <end position="66"/>
    </location>
</feature>
<dbReference type="GO" id="GO:0003700">
    <property type="term" value="F:DNA-binding transcription factor activity"/>
    <property type="evidence" value="ECO:0007669"/>
    <property type="project" value="TreeGrafter"/>
</dbReference>
<evidence type="ECO:0000256" key="4">
    <source>
        <dbReference type="PROSITE-ProRule" id="PRU00335"/>
    </source>
</evidence>
<keyword evidence="3" id="KW-0804">Transcription</keyword>
<dbReference type="PATRIC" id="fig|1526658.3.peg.360"/>
<dbReference type="InterPro" id="IPR050109">
    <property type="entry name" value="HTH-type_TetR-like_transc_reg"/>
</dbReference>
<organism evidence="6 7">
    <name type="scientific">Bosea vaviloviae</name>
    <dbReference type="NCBI Taxonomy" id="1526658"/>
    <lineage>
        <taxon>Bacteria</taxon>
        <taxon>Pseudomonadati</taxon>
        <taxon>Pseudomonadota</taxon>
        <taxon>Alphaproteobacteria</taxon>
        <taxon>Hyphomicrobiales</taxon>
        <taxon>Boseaceae</taxon>
        <taxon>Bosea</taxon>
    </lineage>
</organism>
<evidence type="ECO:0000313" key="7">
    <source>
        <dbReference type="Proteomes" id="UP000037822"/>
    </source>
</evidence>
<dbReference type="SUPFAM" id="SSF46689">
    <property type="entry name" value="Homeodomain-like"/>
    <property type="match status" value="1"/>
</dbReference>
<dbReference type="AlphaFoldDB" id="A0A0N0MAK3"/>
<dbReference type="InterPro" id="IPR036271">
    <property type="entry name" value="Tet_transcr_reg_TetR-rel_C_sf"/>
</dbReference>